<evidence type="ECO:0000259" key="6">
    <source>
        <dbReference type="Pfam" id="PF15459"/>
    </source>
</evidence>
<evidence type="ECO:0000256" key="3">
    <source>
        <dbReference type="ARBA" id="ARBA00023242"/>
    </source>
</evidence>
<sequence>MICESIYQSNLLRTSLEQHNETFENLLKLIPAQYYIVNEQKMEEQKGVKHAAEVAAAKQAAKRQKLDPANQKTIIDIQNEQNAEEGSDESDSGSDGGMDVDVSFEGADEDEDESNDEDAGDEEREYVPMPSGGGINTLRQKMQSKIAGFRQQRGQAEPGSKDELLEERRQRAAMRERRRKETRERIRKEQEARKGAGEKTQQTPKGSPAASSSYKSLKASSDPKQALLQLQAKKAKLQALPEEKRKEIAERERWLKAEARMEGVKVRDDEGRLKKAVKRKDKEKMKTKKEWSERKEQVSAAMAARQKKRTDNLAMRADRKKDKKSGAGSKKGAAGKGKGKARPGFEGKKTFGGSKGKGK</sequence>
<dbReference type="PANTHER" id="PTHR14369:SF0">
    <property type="entry name" value="SURFEIT LOCUS PROTEIN 6"/>
    <property type="match status" value="1"/>
</dbReference>
<gene>
    <name evidence="7" type="ORF">DFP72DRAFT_989131</name>
</gene>
<feature type="region of interest" description="Disordered" evidence="4">
    <location>
        <begin position="275"/>
        <end position="359"/>
    </location>
</feature>
<evidence type="ECO:0000256" key="2">
    <source>
        <dbReference type="ARBA" id="ARBA00005904"/>
    </source>
</evidence>
<feature type="region of interest" description="Disordered" evidence="4">
    <location>
        <begin position="57"/>
        <end position="223"/>
    </location>
</feature>
<dbReference type="Pfam" id="PF04935">
    <property type="entry name" value="SURF6"/>
    <property type="match status" value="1"/>
</dbReference>
<accession>A0A8H6I5T8</accession>
<dbReference type="InterPro" id="IPR029188">
    <property type="entry name" value="Rrp14_N"/>
</dbReference>
<reference evidence="7 8" key="1">
    <citation type="submission" date="2020-07" db="EMBL/GenBank/DDBJ databases">
        <title>Comparative genomics of pyrophilous fungi reveals a link between fire events and developmental genes.</title>
        <authorList>
            <consortium name="DOE Joint Genome Institute"/>
            <person name="Steindorff A.S."/>
            <person name="Carver A."/>
            <person name="Calhoun S."/>
            <person name="Stillman K."/>
            <person name="Liu H."/>
            <person name="Lipzen A."/>
            <person name="Pangilinan J."/>
            <person name="Labutti K."/>
            <person name="Bruns T.D."/>
            <person name="Grigoriev I.V."/>
        </authorList>
    </citation>
    <scope>NUCLEOTIDE SEQUENCE [LARGE SCALE GENOMIC DNA]</scope>
    <source>
        <strain evidence="7 8">CBS 144469</strain>
    </source>
</reference>
<dbReference type="Proteomes" id="UP000521943">
    <property type="component" value="Unassembled WGS sequence"/>
</dbReference>
<feature type="compositionally biased region" description="Low complexity" evidence="4">
    <location>
        <begin position="204"/>
        <end position="223"/>
    </location>
</feature>
<name>A0A8H6I5T8_9AGAR</name>
<dbReference type="AlphaFoldDB" id="A0A8H6I5T8"/>
<dbReference type="EMBL" id="JACGCI010000020">
    <property type="protein sequence ID" value="KAF6757973.1"/>
    <property type="molecule type" value="Genomic_DNA"/>
</dbReference>
<comment type="similarity">
    <text evidence="2">Belongs to the SURF6 family.</text>
</comment>
<evidence type="ECO:0000313" key="7">
    <source>
        <dbReference type="EMBL" id="KAF6757973.1"/>
    </source>
</evidence>
<protein>
    <submittedName>
        <fullName evidence="7">Surfeit locus protein 6-domain-containing protein</fullName>
    </submittedName>
</protein>
<feature type="compositionally biased region" description="Basic and acidic residues" evidence="4">
    <location>
        <begin position="280"/>
        <end position="297"/>
    </location>
</feature>
<dbReference type="GO" id="GO:0005730">
    <property type="term" value="C:nucleolus"/>
    <property type="evidence" value="ECO:0007669"/>
    <property type="project" value="TreeGrafter"/>
</dbReference>
<organism evidence="7 8">
    <name type="scientific">Ephemerocybe angulata</name>
    <dbReference type="NCBI Taxonomy" id="980116"/>
    <lineage>
        <taxon>Eukaryota</taxon>
        <taxon>Fungi</taxon>
        <taxon>Dikarya</taxon>
        <taxon>Basidiomycota</taxon>
        <taxon>Agaricomycotina</taxon>
        <taxon>Agaricomycetes</taxon>
        <taxon>Agaricomycetidae</taxon>
        <taxon>Agaricales</taxon>
        <taxon>Agaricineae</taxon>
        <taxon>Psathyrellaceae</taxon>
        <taxon>Ephemerocybe</taxon>
    </lineage>
</organism>
<feature type="compositionally biased region" description="Acidic residues" evidence="4">
    <location>
        <begin position="106"/>
        <end position="124"/>
    </location>
</feature>
<evidence type="ECO:0000256" key="4">
    <source>
        <dbReference type="SAM" id="MobiDB-lite"/>
    </source>
</evidence>
<feature type="compositionally biased region" description="Acidic residues" evidence="4">
    <location>
        <begin position="82"/>
        <end position="92"/>
    </location>
</feature>
<dbReference type="GO" id="GO:0003723">
    <property type="term" value="F:RNA binding"/>
    <property type="evidence" value="ECO:0007669"/>
    <property type="project" value="TreeGrafter"/>
</dbReference>
<proteinExistence type="inferred from homology"/>
<dbReference type="Pfam" id="PF15459">
    <property type="entry name" value="RRP14"/>
    <property type="match status" value="1"/>
</dbReference>
<keyword evidence="3" id="KW-0539">Nucleus</keyword>
<comment type="caution">
    <text evidence="7">The sequence shown here is derived from an EMBL/GenBank/DDBJ whole genome shotgun (WGS) entry which is preliminary data.</text>
</comment>
<dbReference type="GO" id="GO:0042274">
    <property type="term" value="P:ribosomal small subunit biogenesis"/>
    <property type="evidence" value="ECO:0007669"/>
    <property type="project" value="TreeGrafter"/>
</dbReference>
<feature type="domain" description="Ribosomal RNA-processing protein 14/surfeit locus protein 6 C-terminal" evidence="5">
    <location>
        <begin position="215"/>
        <end position="325"/>
    </location>
</feature>
<feature type="compositionally biased region" description="Basic and acidic residues" evidence="4">
    <location>
        <begin position="159"/>
        <end position="197"/>
    </location>
</feature>
<evidence type="ECO:0000259" key="5">
    <source>
        <dbReference type="Pfam" id="PF04935"/>
    </source>
</evidence>
<evidence type="ECO:0000256" key="1">
    <source>
        <dbReference type="ARBA" id="ARBA00004123"/>
    </source>
</evidence>
<dbReference type="InterPro" id="IPR007019">
    <property type="entry name" value="SURF6"/>
</dbReference>
<dbReference type="GO" id="GO:0003677">
    <property type="term" value="F:DNA binding"/>
    <property type="evidence" value="ECO:0007669"/>
    <property type="project" value="TreeGrafter"/>
</dbReference>
<comment type="subcellular location">
    <subcellularLocation>
        <location evidence="1">Nucleus</location>
    </subcellularLocation>
</comment>
<dbReference type="OrthoDB" id="444809at2759"/>
<dbReference type="InterPro" id="IPR029190">
    <property type="entry name" value="Rrp14/SURF6_C"/>
</dbReference>
<dbReference type="PANTHER" id="PTHR14369">
    <property type="entry name" value="SURFEIT LOCUS PROTEIN 6"/>
    <property type="match status" value="1"/>
</dbReference>
<feature type="domain" description="Ribosomal RNA-processing protein 14 N-terminal" evidence="6">
    <location>
        <begin position="15"/>
        <end position="69"/>
    </location>
</feature>
<evidence type="ECO:0000313" key="8">
    <source>
        <dbReference type="Proteomes" id="UP000521943"/>
    </source>
</evidence>
<dbReference type="GO" id="GO:0042273">
    <property type="term" value="P:ribosomal large subunit biogenesis"/>
    <property type="evidence" value="ECO:0007669"/>
    <property type="project" value="TreeGrafter"/>
</dbReference>
<feature type="compositionally biased region" description="Polar residues" evidence="4">
    <location>
        <begin position="70"/>
        <end position="81"/>
    </location>
</feature>
<keyword evidence="8" id="KW-1185">Reference proteome</keyword>